<dbReference type="InterPro" id="IPR014113">
    <property type="entry name" value="T4SS_TrbC_subgr"/>
</dbReference>
<name>A0ABX5D671_9VIBR</name>
<dbReference type="EMBL" id="NWTN01000026">
    <property type="protein sequence ID" value="PRQ65184.1"/>
    <property type="molecule type" value="Genomic_DNA"/>
</dbReference>
<dbReference type="Pfam" id="PF09673">
    <property type="entry name" value="TrbC_Ftype"/>
    <property type="match status" value="1"/>
</dbReference>
<evidence type="ECO:0000313" key="1">
    <source>
        <dbReference type="EMBL" id="PRQ65184.1"/>
    </source>
</evidence>
<dbReference type="InterPro" id="IPR019106">
    <property type="entry name" value="T4SS_TrbC"/>
</dbReference>
<keyword evidence="2" id="KW-1185">Reference proteome</keyword>
<organism evidence="1 2">
    <name type="scientific">Vibrio mediterranei</name>
    <dbReference type="NCBI Taxonomy" id="689"/>
    <lineage>
        <taxon>Bacteria</taxon>
        <taxon>Pseudomonadati</taxon>
        <taxon>Pseudomonadota</taxon>
        <taxon>Gammaproteobacteria</taxon>
        <taxon>Vibrionales</taxon>
        <taxon>Vibrionaceae</taxon>
        <taxon>Vibrio</taxon>
    </lineage>
</organism>
<gene>
    <name evidence="1" type="primary">trbC</name>
    <name evidence="1" type="ORF">COR51_23970</name>
</gene>
<evidence type="ECO:0000313" key="2">
    <source>
        <dbReference type="Proteomes" id="UP000238163"/>
    </source>
</evidence>
<reference evidence="1 2" key="1">
    <citation type="submission" date="2017-09" db="EMBL/GenBank/DDBJ databases">
        <authorList>
            <person name="Girard L."/>
            <person name="Lami R."/>
            <person name="Suzuki M."/>
            <person name="Baudart J."/>
        </authorList>
    </citation>
    <scope>NUCLEOTIDE SEQUENCE [LARGE SCALE GENOMIC DNA]</scope>
    <source>
        <strain evidence="1 2">17LN0615E</strain>
    </source>
</reference>
<dbReference type="NCBIfam" id="TIGR02742">
    <property type="entry name" value="TrbC_Ftype"/>
    <property type="match status" value="1"/>
</dbReference>
<protein>
    <submittedName>
        <fullName evidence="1">Type-F conjugative transfer system pilin assembly protein TrbC</fullName>
    </submittedName>
</protein>
<dbReference type="Proteomes" id="UP000238163">
    <property type="component" value="Unassembled WGS sequence"/>
</dbReference>
<proteinExistence type="predicted"/>
<reference evidence="1 2" key="2">
    <citation type="submission" date="2018-03" db="EMBL/GenBank/DDBJ databases">
        <title>Genetic Diversity and Phenotypic Plasticity of AHL Mediated Quorum Sensing in Environmental Strains of Vibrio mediterranei.</title>
        <authorList>
            <person name="Lantoine F."/>
            <person name="Vouve F."/>
        </authorList>
    </citation>
    <scope>NUCLEOTIDE SEQUENCE [LARGE SCALE GENOMIC DNA]</scope>
    <source>
        <strain evidence="1 2">17LN0615E</strain>
    </source>
</reference>
<sequence length="261" mass="28309">MRKTIFPLVLLIPHIAYGDAPTANQLIINSEKSATAQMQEAQQLIDTSNRTLGISGLMESAQELVSTSESLSPKLNGSNRLQLSLENSNGIDLDALIANYSSPLKQKTEDQTSTPLPSLMVFVSSSMPSTLMAPLAKQTVAAKGSMVLNGFIGGKLSTTVTFMNDLIQETGVHIIIDPTMYELFDVKSVPTILVTNEPLKPCNPDNGACNRQQPVHDRIKGNVTLYHALEQFAWHGDTANNALEHLNALNASGWESINEVH</sequence>
<accession>A0ABX5D671</accession>
<comment type="caution">
    <text evidence="1">The sequence shown here is derived from an EMBL/GenBank/DDBJ whole genome shotgun (WGS) entry which is preliminary data.</text>
</comment>
<dbReference type="RefSeq" id="WP_106008993.1">
    <property type="nucleotide sequence ID" value="NZ_NWTN01000026.1"/>
</dbReference>